<dbReference type="InterPro" id="IPR011330">
    <property type="entry name" value="Glyco_hydro/deAcase_b/a-brl"/>
</dbReference>
<proteinExistence type="predicted"/>
<dbReference type="GO" id="GO:0016810">
    <property type="term" value="F:hydrolase activity, acting on carbon-nitrogen (but not peptide) bonds"/>
    <property type="evidence" value="ECO:0007669"/>
    <property type="project" value="InterPro"/>
</dbReference>
<sequence>MEIIRRVTTSQKAIAFTFDDGPNPIYTPQLLDIFEAVSGHATFFMTGKQIELYPETALDVHVRKHEIGNHSYSHPYMTQLVSILLFHDGFGDRSQTIEAVRILTKELTEEGYQLVTVNELLQMSES</sequence>
<dbReference type="InterPro" id="IPR050248">
    <property type="entry name" value="Polysacc_deacetylase_ArnD"/>
</dbReference>
<dbReference type="InterPro" id="IPR002509">
    <property type="entry name" value="NODB_dom"/>
</dbReference>
<evidence type="ECO:0000259" key="3">
    <source>
        <dbReference type="PROSITE" id="PS51677"/>
    </source>
</evidence>
<dbReference type="PANTHER" id="PTHR10587:SF133">
    <property type="entry name" value="CHITIN DEACETYLASE 1-RELATED"/>
    <property type="match status" value="1"/>
</dbReference>
<dbReference type="Proteomes" id="UP000250369">
    <property type="component" value="Unassembled WGS sequence"/>
</dbReference>
<evidence type="ECO:0000313" key="5">
    <source>
        <dbReference type="Proteomes" id="UP000250369"/>
    </source>
</evidence>
<gene>
    <name evidence="4" type="ORF">DQG23_31120</name>
</gene>
<dbReference type="AlphaFoldDB" id="A0A329M8B6"/>
<keyword evidence="5" id="KW-1185">Reference proteome</keyword>
<dbReference type="OrthoDB" id="2649545at2"/>
<dbReference type="PROSITE" id="PS51677">
    <property type="entry name" value="NODB"/>
    <property type="match status" value="1"/>
</dbReference>
<dbReference type="Gene3D" id="3.20.20.370">
    <property type="entry name" value="Glycoside hydrolase/deacetylase"/>
    <property type="match status" value="2"/>
</dbReference>
<evidence type="ECO:0000313" key="4">
    <source>
        <dbReference type="EMBL" id="RAV14883.1"/>
    </source>
</evidence>
<dbReference type="EMBL" id="QMFB01000025">
    <property type="protein sequence ID" value="RAV14883.1"/>
    <property type="molecule type" value="Genomic_DNA"/>
</dbReference>
<accession>A0A329M8B6</accession>
<dbReference type="Pfam" id="PF01522">
    <property type="entry name" value="Polysacc_deac_1"/>
    <property type="match status" value="1"/>
</dbReference>
<protein>
    <recommendedName>
        <fullName evidence="3">NodB homology domain-containing protein</fullName>
    </recommendedName>
</protein>
<dbReference type="SUPFAM" id="SSF88713">
    <property type="entry name" value="Glycoside hydrolase/deacetylase"/>
    <property type="match status" value="1"/>
</dbReference>
<evidence type="ECO:0000256" key="1">
    <source>
        <dbReference type="ARBA" id="ARBA00022723"/>
    </source>
</evidence>
<keyword evidence="2" id="KW-0378">Hydrolase</keyword>
<keyword evidence="1" id="KW-0479">Metal-binding</keyword>
<dbReference type="GO" id="GO:0016020">
    <property type="term" value="C:membrane"/>
    <property type="evidence" value="ECO:0007669"/>
    <property type="project" value="TreeGrafter"/>
</dbReference>
<dbReference type="PANTHER" id="PTHR10587">
    <property type="entry name" value="GLYCOSYL TRANSFERASE-RELATED"/>
    <property type="match status" value="1"/>
</dbReference>
<comment type="caution">
    <text evidence="4">The sequence shown here is derived from an EMBL/GenBank/DDBJ whole genome shotgun (WGS) entry which is preliminary data.</text>
</comment>
<feature type="domain" description="NodB homology" evidence="3">
    <location>
        <begin position="12"/>
        <end position="126"/>
    </location>
</feature>
<dbReference type="GO" id="GO:0046872">
    <property type="term" value="F:metal ion binding"/>
    <property type="evidence" value="ECO:0007669"/>
    <property type="project" value="UniProtKB-KW"/>
</dbReference>
<name>A0A329M8B6_9BACL</name>
<dbReference type="GO" id="GO:0005975">
    <property type="term" value="P:carbohydrate metabolic process"/>
    <property type="evidence" value="ECO:0007669"/>
    <property type="project" value="InterPro"/>
</dbReference>
<reference evidence="4 5" key="1">
    <citation type="journal article" date="2009" name="Int. J. Syst. Evol. Microbiol.">
        <title>Paenibacillus contaminans sp. nov., isolated from a contaminated laboratory plate.</title>
        <authorList>
            <person name="Chou J.H."/>
            <person name="Lee J.H."/>
            <person name="Lin M.C."/>
            <person name="Chang P.S."/>
            <person name="Arun A.B."/>
            <person name="Young C.C."/>
            <person name="Chen W.M."/>
        </authorList>
    </citation>
    <scope>NUCLEOTIDE SEQUENCE [LARGE SCALE GENOMIC DNA]</scope>
    <source>
        <strain evidence="4 5">CKOBP-6</strain>
    </source>
</reference>
<evidence type="ECO:0000256" key="2">
    <source>
        <dbReference type="ARBA" id="ARBA00022801"/>
    </source>
</evidence>
<dbReference type="RefSeq" id="WP_113034928.1">
    <property type="nucleotide sequence ID" value="NZ_QMFB01000025.1"/>
</dbReference>
<organism evidence="4 5">
    <name type="scientific">Paenibacillus contaminans</name>
    <dbReference type="NCBI Taxonomy" id="450362"/>
    <lineage>
        <taxon>Bacteria</taxon>
        <taxon>Bacillati</taxon>
        <taxon>Bacillota</taxon>
        <taxon>Bacilli</taxon>
        <taxon>Bacillales</taxon>
        <taxon>Paenibacillaceae</taxon>
        <taxon>Paenibacillus</taxon>
    </lineage>
</organism>